<dbReference type="AlphaFoldDB" id="A0A2V3U1X8"/>
<evidence type="ECO:0000313" key="3">
    <source>
        <dbReference type="EMBL" id="PXW56299.1"/>
    </source>
</evidence>
<sequence>MVVICLLVGCLMVAGGVTAVTTGMGFIVLERGWSMVIAGSVVATGGALLIGIALLIREIRRLPMQLATYDQPEEWEEADRHAHRADGASHEEHAAGYESVNALRREAAHDALPRVSAADAREGGGEHAQPPVRPALEPAPLAPVADVVPAAVRGSIAGAAATAALATAAPVVVAAATRRADAVSGEAPAAPEMPAPMADAGPDRTGLDRALASVEEAFAASFEFAPAKAGKSAPAEEPAEDIAQEDVSSLPADEKTEEPAAAARVGAGGREPAVDRDAFFRDLTAQRTPAVEPAPAVSAPEAARPSMPSWFSPSRFSRTTPPAAPESLPEAAAPDEPPRETVASGERDAVGFEDSAAEVASAGPSGVTEPEPERPAFPDLAVSRDVPPAGDSAAAAAPDMALSGAAAPDKTPEQTPEQAAAERKARWSLFRRRSEPPATAETDAERAARIAAAALAVTPNRSFAGEELHRDTPVTTEDDALSAGGEPRGDDAVTREAPWRGMTPVNEERAYLPEERSSAPDDDRLPVDTTAPLADEDREPVRPAIAGTDDDDFFSGGRRGGEEALPERDASLGQETPSLQPAETEALEYATLESTTEVVEELTVEDEPASSDFVPDPVPTVVGTYSAGGNLYVMFSDGSIEAETSRGTYRFGSLDELKAYVAASEEGGESGEPGDVSSGDDRQETEEGNVPWTTPKANA</sequence>
<dbReference type="RefSeq" id="WP_110376074.1">
    <property type="nucleotide sequence ID" value="NZ_JAHBRY010000001.1"/>
</dbReference>
<evidence type="ECO:0000256" key="2">
    <source>
        <dbReference type="SAM" id="Phobius"/>
    </source>
</evidence>
<feature type="region of interest" description="Disordered" evidence="1">
    <location>
        <begin position="461"/>
        <end position="580"/>
    </location>
</feature>
<keyword evidence="2" id="KW-0472">Membrane</keyword>
<proteinExistence type="predicted"/>
<accession>A0A2V3U1X8</accession>
<feature type="compositionally biased region" description="Low complexity" evidence="1">
    <location>
        <begin position="289"/>
        <end position="306"/>
    </location>
</feature>
<feature type="region of interest" description="Disordered" evidence="1">
    <location>
        <begin position="116"/>
        <end position="135"/>
    </location>
</feature>
<organism evidence="3 4">
    <name type="scientific">Chelatococcus asaccharovorans</name>
    <dbReference type="NCBI Taxonomy" id="28210"/>
    <lineage>
        <taxon>Bacteria</taxon>
        <taxon>Pseudomonadati</taxon>
        <taxon>Pseudomonadota</taxon>
        <taxon>Alphaproteobacteria</taxon>
        <taxon>Hyphomicrobiales</taxon>
        <taxon>Chelatococcaceae</taxon>
        <taxon>Chelatococcus</taxon>
    </lineage>
</organism>
<gene>
    <name evidence="3" type="ORF">C7450_10848</name>
</gene>
<keyword evidence="2" id="KW-1133">Transmembrane helix</keyword>
<feature type="compositionally biased region" description="Low complexity" evidence="1">
    <location>
        <begin position="387"/>
        <end position="408"/>
    </location>
</feature>
<name>A0A2V3U1X8_9HYPH</name>
<feature type="compositionally biased region" description="Low complexity" evidence="1">
    <location>
        <begin position="325"/>
        <end position="334"/>
    </location>
</feature>
<feature type="compositionally biased region" description="Basic and acidic residues" evidence="1">
    <location>
        <begin position="487"/>
        <end position="498"/>
    </location>
</feature>
<dbReference type="EMBL" id="QJJK01000008">
    <property type="protein sequence ID" value="PXW56299.1"/>
    <property type="molecule type" value="Genomic_DNA"/>
</dbReference>
<evidence type="ECO:0000313" key="4">
    <source>
        <dbReference type="Proteomes" id="UP000248021"/>
    </source>
</evidence>
<feature type="compositionally biased region" description="Basic and acidic residues" evidence="1">
    <location>
        <begin position="559"/>
        <end position="570"/>
    </location>
</feature>
<protein>
    <submittedName>
        <fullName evidence="3">Uncharacterized protein</fullName>
    </submittedName>
</protein>
<feature type="compositionally biased region" description="Basic and acidic residues" evidence="1">
    <location>
        <begin position="506"/>
        <end position="526"/>
    </location>
</feature>
<feature type="compositionally biased region" description="Polar residues" evidence="1">
    <location>
        <begin position="309"/>
        <end position="320"/>
    </location>
</feature>
<dbReference type="OrthoDB" id="8455715at2"/>
<feature type="region of interest" description="Disordered" evidence="1">
    <location>
        <begin position="227"/>
        <end position="445"/>
    </location>
</feature>
<dbReference type="Proteomes" id="UP000248021">
    <property type="component" value="Unassembled WGS sequence"/>
</dbReference>
<keyword evidence="4" id="KW-1185">Reference proteome</keyword>
<keyword evidence="2" id="KW-0812">Transmembrane</keyword>
<comment type="caution">
    <text evidence="3">The sequence shown here is derived from an EMBL/GenBank/DDBJ whole genome shotgun (WGS) entry which is preliminary data.</text>
</comment>
<evidence type="ECO:0000256" key="1">
    <source>
        <dbReference type="SAM" id="MobiDB-lite"/>
    </source>
</evidence>
<reference evidence="3 4" key="1">
    <citation type="submission" date="2018-05" db="EMBL/GenBank/DDBJ databases">
        <title>Genomic Encyclopedia of Type Strains, Phase IV (KMG-IV): sequencing the most valuable type-strain genomes for metagenomic binning, comparative biology and taxonomic classification.</title>
        <authorList>
            <person name="Goeker M."/>
        </authorList>
    </citation>
    <scope>NUCLEOTIDE SEQUENCE [LARGE SCALE GENOMIC DNA]</scope>
    <source>
        <strain evidence="3 4">DSM 6462</strain>
    </source>
</reference>
<feature type="transmembrane region" description="Helical" evidence="2">
    <location>
        <begin position="35"/>
        <end position="56"/>
    </location>
</feature>
<feature type="region of interest" description="Disordered" evidence="1">
    <location>
        <begin position="662"/>
        <end position="699"/>
    </location>
</feature>